<proteinExistence type="predicted"/>
<evidence type="ECO:0000313" key="3">
    <source>
        <dbReference type="Proteomes" id="UP000076660"/>
    </source>
</evidence>
<name>A0A1W2LJG4_9PSEU</name>
<organism evidence="2 3">
    <name type="scientific">Amycolatopsis keratiniphila subsp. keratiniphila</name>
    <dbReference type="NCBI Taxonomy" id="227715"/>
    <lineage>
        <taxon>Bacteria</taxon>
        <taxon>Bacillati</taxon>
        <taxon>Actinomycetota</taxon>
        <taxon>Actinomycetes</taxon>
        <taxon>Pseudonocardiales</taxon>
        <taxon>Pseudonocardiaceae</taxon>
        <taxon>Amycolatopsis</taxon>
        <taxon>Amycolatopsis japonica group</taxon>
    </lineage>
</organism>
<sequence length="243" mass="24688">MWVDESGGTDTESGSTEAVTVHVDGEEYQAELNYDLDKDGVNDAAVIQHEDGTGQAFVDSDGDGEADQYAVLDENGKVVQEAVYDEASGSWVEAGGSGSDDGSDAGTSGTMHADMPSGDVEVGPPTVDTNNDGTPDTAIVHTEDGRTIAFTDKDGDGSADIAVETDASGNSKTYEHTGPGQWTEVGSGLVSNDIDSAFTSAPAAEGNTAADPAGDAAWGGEGTETLEGVAKIDSATGQWISPN</sequence>
<dbReference type="AlphaFoldDB" id="A0A1W2LJG4"/>
<gene>
    <name evidence="2" type="ORF">AVR91_0236815</name>
</gene>
<comment type="caution">
    <text evidence="2">The sequence shown here is derived from an EMBL/GenBank/DDBJ whole genome shotgun (WGS) entry which is preliminary data.</text>
</comment>
<feature type="compositionally biased region" description="Low complexity" evidence="1">
    <location>
        <begin position="206"/>
        <end position="216"/>
    </location>
</feature>
<dbReference type="Proteomes" id="UP000076660">
    <property type="component" value="Unassembled WGS sequence"/>
</dbReference>
<evidence type="ECO:0000256" key="1">
    <source>
        <dbReference type="SAM" id="MobiDB-lite"/>
    </source>
</evidence>
<accession>A0A1W2LJG4</accession>
<protein>
    <submittedName>
        <fullName evidence="2">Uncharacterized protein</fullName>
    </submittedName>
</protein>
<dbReference type="EMBL" id="LQMT02000039">
    <property type="protein sequence ID" value="ONF63005.1"/>
    <property type="molecule type" value="Genomic_DNA"/>
</dbReference>
<dbReference type="InterPro" id="IPR028994">
    <property type="entry name" value="Integrin_alpha_N"/>
</dbReference>
<feature type="region of interest" description="Disordered" evidence="1">
    <location>
        <begin position="90"/>
        <end position="117"/>
    </location>
</feature>
<dbReference type="RefSeq" id="WP_063274081.1">
    <property type="nucleotide sequence ID" value="NZ_LQMT02000039.1"/>
</dbReference>
<evidence type="ECO:0000313" key="2">
    <source>
        <dbReference type="EMBL" id="ONF63005.1"/>
    </source>
</evidence>
<reference evidence="2 3" key="1">
    <citation type="submission" date="2016-12" db="EMBL/GenBank/DDBJ databases">
        <title>Amycolatopsis keratiniphila subsp. keratiniphila genome sequencing and assembly.</title>
        <authorList>
            <person name="Mayilraj S."/>
            <person name="Kaur N."/>
        </authorList>
    </citation>
    <scope>NUCLEOTIDE SEQUENCE [LARGE SCALE GENOMIC DNA]</scope>
    <source>
        <strain evidence="2 3">DSM 44409</strain>
    </source>
</reference>
<feature type="region of interest" description="Disordered" evidence="1">
    <location>
        <begin position="202"/>
        <end position="222"/>
    </location>
</feature>
<dbReference type="SUPFAM" id="SSF69318">
    <property type="entry name" value="Integrin alpha N-terminal domain"/>
    <property type="match status" value="1"/>
</dbReference>
<dbReference type="OrthoDB" id="3371160at2"/>